<dbReference type="Gene3D" id="1.10.45.10">
    <property type="entry name" value="Vanillyl-alcohol Oxidase, Chain A, domain 4"/>
    <property type="match status" value="1"/>
</dbReference>
<dbReference type="InterPro" id="IPR016166">
    <property type="entry name" value="FAD-bd_PCMH"/>
</dbReference>
<feature type="transmembrane region" description="Helical" evidence="11">
    <location>
        <begin position="35"/>
        <end position="60"/>
    </location>
</feature>
<evidence type="ECO:0000256" key="6">
    <source>
        <dbReference type="ARBA" id="ARBA00022644"/>
    </source>
</evidence>
<reference evidence="13" key="1">
    <citation type="submission" date="2015-04" db="UniProtKB">
        <authorList>
            <consortium name="EnsemblPlants"/>
        </authorList>
    </citation>
    <scope>IDENTIFICATION</scope>
    <source>
        <strain evidence="13">SL10</strain>
    </source>
</reference>
<dbReference type="SUPFAM" id="SSF56176">
    <property type="entry name" value="FAD-binding/transporter-associated domain-like"/>
    <property type="match status" value="1"/>
</dbReference>
<dbReference type="GO" id="GO:0071949">
    <property type="term" value="F:FAD binding"/>
    <property type="evidence" value="ECO:0007669"/>
    <property type="project" value="InterPro"/>
</dbReference>
<evidence type="ECO:0000256" key="1">
    <source>
        <dbReference type="ARBA" id="ARBA00001974"/>
    </source>
</evidence>
<dbReference type="Pfam" id="PF04030">
    <property type="entry name" value="ALO"/>
    <property type="match status" value="1"/>
</dbReference>
<evidence type="ECO:0000256" key="7">
    <source>
        <dbReference type="ARBA" id="ARBA00022729"/>
    </source>
</evidence>
<evidence type="ECO:0000313" key="13">
    <source>
        <dbReference type="EnsemblPlants" id="ONIVA04G07190.1"/>
    </source>
</evidence>
<comment type="similarity">
    <text evidence="3">Belongs to the oxygen-dependent FAD-linked oxidoreductase family.</text>
</comment>
<evidence type="ECO:0000256" key="11">
    <source>
        <dbReference type="SAM" id="Phobius"/>
    </source>
</evidence>
<dbReference type="GO" id="GO:0003885">
    <property type="term" value="F:D-arabinono-1,4-lactone oxidase activity"/>
    <property type="evidence" value="ECO:0007669"/>
    <property type="project" value="InterPro"/>
</dbReference>
<organism evidence="13">
    <name type="scientific">Oryza nivara</name>
    <name type="common">Indian wild rice</name>
    <name type="synonym">Oryza sativa f. spontanea</name>
    <dbReference type="NCBI Taxonomy" id="4536"/>
    <lineage>
        <taxon>Eukaryota</taxon>
        <taxon>Viridiplantae</taxon>
        <taxon>Streptophyta</taxon>
        <taxon>Embryophyta</taxon>
        <taxon>Tracheophyta</taxon>
        <taxon>Spermatophyta</taxon>
        <taxon>Magnoliopsida</taxon>
        <taxon>Liliopsida</taxon>
        <taxon>Poales</taxon>
        <taxon>Poaceae</taxon>
        <taxon>BOP clade</taxon>
        <taxon>Oryzoideae</taxon>
        <taxon>Oryzeae</taxon>
        <taxon>Oryzinae</taxon>
        <taxon>Oryza</taxon>
    </lineage>
</organism>
<dbReference type="PANTHER" id="PTHR13878">
    <property type="entry name" value="GULONOLACTONE OXIDASE"/>
    <property type="match status" value="1"/>
</dbReference>
<keyword evidence="14" id="KW-1185">Reference proteome</keyword>
<dbReference type="Gene3D" id="3.30.70.2520">
    <property type="match status" value="1"/>
</dbReference>
<dbReference type="InterPro" id="IPR050432">
    <property type="entry name" value="FAD-linked_Oxidoreductases_BP"/>
</dbReference>
<dbReference type="Gene3D" id="3.30.465.10">
    <property type="match status" value="1"/>
</dbReference>
<dbReference type="PROSITE" id="PS51387">
    <property type="entry name" value="FAD_PCMH"/>
    <property type="match status" value="1"/>
</dbReference>
<dbReference type="OMA" id="SFLLAWH"/>
<dbReference type="Pfam" id="PF22906">
    <property type="entry name" value="GULLO2-like_3rd"/>
    <property type="match status" value="1"/>
</dbReference>
<dbReference type="InterPro" id="IPR010030">
    <property type="entry name" value="GULO_Plant"/>
</dbReference>
<comment type="cofactor">
    <cofactor evidence="1">
        <name>FAD</name>
        <dbReference type="ChEBI" id="CHEBI:57692"/>
    </cofactor>
</comment>
<keyword evidence="11" id="KW-0812">Transmembrane</keyword>
<evidence type="ECO:0000256" key="5">
    <source>
        <dbReference type="ARBA" id="ARBA00022630"/>
    </source>
</evidence>
<reference evidence="13" key="2">
    <citation type="submission" date="2018-04" db="EMBL/GenBank/DDBJ databases">
        <title>OnivRS2 (Oryza nivara Reference Sequence Version 2).</title>
        <authorList>
            <person name="Zhang J."/>
            <person name="Kudrna D."/>
            <person name="Lee S."/>
            <person name="Talag J."/>
            <person name="Rajasekar S."/>
            <person name="Welchert J."/>
            <person name="Hsing Y.-I."/>
            <person name="Wing R.A."/>
        </authorList>
    </citation>
    <scope>NUCLEOTIDE SEQUENCE [LARGE SCALE GENOMIC DNA]</scope>
    <source>
        <strain evidence="13">SL10</strain>
    </source>
</reference>
<keyword evidence="7" id="KW-0732">Signal</keyword>
<keyword evidence="9" id="KW-0560">Oxidoreductase</keyword>
<dbReference type="InterPro" id="IPR016164">
    <property type="entry name" value="FAD-linked_Oxase-like_C"/>
</dbReference>
<protein>
    <recommendedName>
        <fullName evidence="4">L-gulonolactone oxidase</fullName>
        <ecNumber evidence="4">1.1.3.8</ecNumber>
    </recommendedName>
</protein>
<comment type="catalytic activity">
    <reaction evidence="10">
        <text>L-gulono-1,4-lactone + O2 = L-ascorbate + H2O2 + H(+)</text>
        <dbReference type="Rhea" id="RHEA:32363"/>
        <dbReference type="ChEBI" id="CHEBI:15378"/>
        <dbReference type="ChEBI" id="CHEBI:15379"/>
        <dbReference type="ChEBI" id="CHEBI:16240"/>
        <dbReference type="ChEBI" id="CHEBI:17587"/>
        <dbReference type="ChEBI" id="CHEBI:38290"/>
        <dbReference type="EC" id="1.1.3.8"/>
    </reaction>
</comment>
<dbReference type="FunFam" id="3.30.465.10:FF:000033">
    <property type="entry name" value="L-gulonolactone oxidase 5"/>
    <property type="match status" value="1"/>
</dbReference>
<evidence type="ECO:0000256" key="8">
    <source>
        <dbReference type="ARBA" id="ARBA00022827"/>
    </source>
</evidence>
<evidence type="ECO:0000313" key="14">
    <source>
        <dbReference type="Proteomes" id="UP000006591"/>
    </source>
</evidence>
<dbReference type="UniPathway" id="UPA00132"/>
<keyword evidence="6" id="KW-0060">Ascorbate biosynthesis</keyword>
<dbReference type="InterPro" id="IPR016169">
    <property type="entry name" value="FAD-bd_PCMH_sub2"/>
</dbReference>
<dbReference type="EC" id="1.1.3.8" evidence="4"/>
<feature type="domain" description="FAD-binding PCMH-type" evidence="12">
    <location>
        <begin position="95"/>
        <end position="278"/>
    </location>
</feature>
<dbReference type="STRING" id="4536.A0A0E0GZJ0"/>
<dbReference type="Gramene" id="ONIVA04G07190.1">
    <property type="protein sequence ID" value="ONIVA04G07190.1"/>
    <property type="gene ID" value="ONIVA04G07190"/>
</dbReference>
<keyword evidence="5" id="KW-0285">Flavoprotein</keyword>
<dbReference type="InterPro" id="IPR007173">
    <property type="entry name" value="ALO_C"/>
</dbReference>
<name>A0A0E0GZJ0_ORYNI</name>
<accession>A0A0E0GZJ0</accession>
<dbReference type="NCBIfam" id="TIGR01677">
    <property type="entry name" value="pln_FAD_oxido"/>
    <property type="match status" value="1"/>
</dbReference>
<dbReference type="Proteomes" id="UP000006591">
    <property type="component" value="Chromosome 4"/>
</dbReference>
<dbReference type="PANTHER" id="PTHR13878:SF67">
    <property type="entry name" value="L-GULONOLACTONE OXIDASE 5"/>
    <property type="match status" value="1"/>
</dbReference>
<keyword evidence="8" id="KW-0274">FAD</keyword>
<comment type="pathway">
    <text evidence="2">Cofactor biosynthesis; L-ascorbate biosynthesis.</text>
</comment>
<dbReference type="InterPro" id="IPR016171">
    <property type="entry name" value="Vanillyl_alc_oxidase_C-sub2"/>
</dbReference>
<dbReference type="Pfam" id="PF01565">
    <property type="entry name" value="FAD_binding_4"/>
    <property type="match status" value="1"/>
</dbReference>
<dbReference type="InterPro" id="IPR036318">
    <property type="entry name" value="FAD-bd_PCMH-like_sf"/>
</dbReference>
<sequence>MSNKLHNSSRHSFLLAWHSSNLAILHEAIRIIPRYIVAIVVEILRGLLVILLLGFVLHLAGGDRHPPPGPIACARGGTSGGCTVTNIYGSFPDRAACRAAGVAYPRTEQELVAAVAAAAAAGRKAKAATRYSNSFPRLACPGGGEGEGGVAISTRWLNRTVRVDAARRLMTVEGGMVLRDLIREAAAAGLALPHSPYWSGVTVGGALATGAHGSSLWGKGSAVHEYVVGMRIVTPAPASEGFAVVRELAAGDPDLDAAKVSLGVLGVISQVTLALEPQFKRSVKFVKRDDTDIAEKVAVWGGLHEFGDMVWFPGQRQVIYREDNRVNISTPGDGLNDYFGFRAQPTLSMVAARVIDEWLEDNPMYTDTARCLASRAVTTMFDLLAYGFTNDGATFTGYPVVGYQHRIQSSGSCMGSLEEKDDGLLLTATCPWDPRKRGVFAYNVAFTVPLSRAPAFVADVARLRDTNPSAFCQIDAKMGVLVRYVAASSAYLGKAEDSVDFDVTYYRSRARGAPRAHADVFDEVEQMALRGHGGVPHWGKNRNAAFDGAIARYPNAGEFLRVKDRFDPEGVFSSEWSDRVLGVGGASPAIVGDGCAMEGLCVCSDDSHCAPELGYFCRPGKVFTEARVCSLLRDAADGYLRDRHGNVRVNATSTGKHSLLHE</sequence>
<dbReference type="GO" id="GO:0016020">
    <property type="term" value="C:membrane"/>
    <property type="evidence" value="ECO:0007669"/>
    <property type="project" value="InterPro"/>
</dbReference>
<evidence type="ECO:0000256" key="3">
    <source>
        <dbReference type="ARBA" id="ARBA00005466"/>
    </source>
</evidence>
<evidence type="ECO:0000256" key="10">
    <source>
        <dbReference type="ARBA" id="ARBA00048083"/>
    </source>
</evidence>
<dbReference type="GO" id="GO:0019853">
    <property type="term" value="P:L-ascorbic acid biosynthetic process"/>
    <property type="evidence" value="ECO:0007669"/>
    <property type="project" value="UniProtKB-UniPathway"/>
</dbReference>
<dbReference type="SUPFAM" id="SSF55103">
    <property type="entry name" value="FAD-linked oxidases, C-terminal domain"/>
    <property type="match status" value="1"/>
</dbReference>
<evidence type="ECO:0000256" key="9">
    <source>
        <dbReference type="ARBA" id="ARBA00023002"/>
    </source>
</evidence>
<evidence type="ECO:0000259" key="12">
    <source>
        <dbReference type="PROSITE" id="PS51387"/>
    </source>
</evidence>
<dbReference type="EnsemblPlants" id="ONIVA04G07190.1">
    <property type="protein sequence ID" value="ONIVA04G07190.1"/>
    <property type="gene ID" value="ONIVA04G07190"/>
</dbReference>
<dbReference type="GO" id="GO:0050105">
    <property type="term" value="F:L-gulonolactone oxidase activity"/>
    <property type="evidence" value="ECO:0007669"/>
    <property type="project" value="UniProtKB-EC"/>
</dbReference>
<evidence type="ECO:0000256" key="2">
    <source>
        <dbReference type="ARBA" id="ARBA00005147"/>
    </source>
</evidence>
<keyword evidence="11" id="KW-1133">Transmembrane helix</keyword>
<keyword evidence="11" id="KW-0472">Membrane</keyword>
<dbReference type="InterPro" id="IPR055154">
    <property type="entry name" value="GULLO2-like_C"/>
</dbReference>
<dbReference type="HOGENOM" id="CLU_019762_2_0_1"/>
<dbReference type="eggNOG" id="KOG4730">
    <property type="taxonomic scope" value="Eukaryota"/>
</dbReference>
<dbReference type="AlphaFoldDB" id="A0A0E0GZJ0"/>
<proteinExistence type="inferred from homology"/>
<dbReference type="InterPro" id="IPR006094">
    <property type="entry name" value="Oxid_FAD_bind_N"/>
</dbReference>
<evidence type="ECO:0000256" key="4">
    <source>
        <dbReference type="ARBA" id="ARBA00013121"/>
    </source>
</evidence>